<dbReference type="Gene3D" id="3.90.190.10">
    <property type="entry name" value="Protein tyrosine phosphatase superfamily"/>
    <property type="match status" value="1"/>
</dbReference>
<evidence type="ECO:0000313" key="4">
    <source>
        <dbReference type="Proteomes" id="UP000563523"/>
    </source>
</evidence>
<dbReference type="InterPro" id="IPR029021">
    <property type="entry name" value="Prot-tyrosine_phosphatase-like"/>
</dbReference>
<dbReference type="PROSITE" id="PS50056">
    <property type="entry name" value="TYR_PHOSPHATASE_2"/>
    <property type="match status" value="1"/>
</dbReference>
<protein>
    <submittedName>
        <fullName evidence="3">Tyrosine-protein phosphatase</fullName>
    </submittedName>
</protein>
<dbReference type="EMBL" id="JABZEC010000003">
    <property type="protein sequence ID" value="NVY96445.1"/>
    <property type="molecule type" value="Genomic_DNA"/>
</dbReference>
<dbReference type="InterPro" id="IPR026893">
    <property type="entry name" value="Tyr/Ser_Pase_IphP-type"/>
</dbReference>
<dbReference type="RefSeq" id="WP_176942603.1">
    <property type="nucleotide sequence ID" value="NZ_JABZEC010000003.1"/>
</dbReference>
<comment type="similarity">
    <text evidence="1">Belongs to the protein-tyrosine phosphatase family.</text>
</comment>
<feature type="domain" description="Tyrosine specific protein phosphatases" evidence="2">
    <location>
        <begin position="126"/>
        <end position="161"/>
    </location>
</feature>
<evidence type="ECO:0000259" key="2">
    <source>
        <dbReference type="PROSITE" id="PS50056"/>
    </source>
</evidence>
<dbReference type="Proteomes" id="UP000563523">
    <property type="component" value="Unassembled WGS sequence"/>
</dbReference>
<dbReference type="AlphaFoldDB" id="A0A850R7D9"/>
<evidence type="ECO:0000313" key="3">
    <source>
        <dbReference type="EMBL" id="NVY96445.1"/>
    </source>
</evidence>
<dbReference type="PROSITE" id="PS00383">
    <property type="entry name" value="TYR_PHOSPHATASE_1"/>
    <property type="match status" value="1"/>
</dbReference>
<proteinExistence type="inferred from homology"/>
<dbReference type="SUPFAM" id="SSF52799">
    <property type="entry name" value="(Phosphotyrosine protein) phosphatases II"/>
    <property type="match status" value="1"/>
</dbReference>
<evidence type="ECO:0000256" key="1">
    <source>
        <dbReference type="ARBA" id="ARBA00009580"/>
    </source>
</evidence>
<accession>A0A850R7D9</accession>
<dbReference type="Pfam" id="PF13350">
    <property type="entry name" value="Y_phosphatase3"/>
    <property type="match status" value="1"/>
</dbReference>
<sequence>MPNRIFPFQKTYNLRELGGYPTEMGRQLRWHKLLRAGYLSELTKDEQNFLTDYGLRYCVDLRSDYERQNWPDPAVDSWHNYHWPLYPGDGSGERQYHQLPAAIQGVGLAQMYQAVVLDQHCQRVFQAFFQLLLTNDQPEKVVLFHCSAGKDRTGILAILFLFVLKVPLAVITRDYLLTNLMYQQNSDLRGLRNSADAQLEQINLTPADQATIAAVEKALLSVYGSWNQFRQQVLKLTPADYQHLIELYTEPQTRRS</sequence>
<dbReference type="GO" id="GO:0004721">
    <property type="term" value="F:phosphoprotein phosphatase activity"/>
    <property type="evidence" value="ECO:0007669"/>
    <property type="project" value="InterPro"/>
</dbReference>
<keyword evidence="4" id="KW-1185">Reference proteome</keyword>
<organism evidence="3 4">
    <name type="scientific">Bombilactobacillus apium</name>
    <dbReference type="NCBI Taxonomy" id="2675299"/>
    <lineage>
        <taxon>Bacteria</taxon>
        <taxon>Bacillati</taxon>
        <taxon>Bacillota</taxon>
        <taxon>Bacilli</taxon>
        <taxon>Lactobacillales</taxon>
        <taxon>Lactobacillaceae</taxon>
        <taxon>Bombilactobacillus</taxon>
    </lineage>
</organism>
<dbReference type="InterPro" id="IPR000387">
    <property type="entry name" value="Tyr_Pase_dom"/>
</dbReference>
<comment type="caution">
    <text evidence="3">The sequence shown here is derived from an EMBL/GenBank/DDBJ whole genome shotgun (WGS) entry which is preliminary data.</text>
</comment>
<dbReference type="InterPro" id="IPR016130">
    <property type="entry name" value="Tyr_Pase_AS"/>
</dbReference>
<gene>
    <name evidence="3" type="ORF">HU830_04565</name>
</gene>
<name>A0A850R7D9_9LACO</name>
<dbReference type="PANTHER" id="PTHR31126:SF1">
    <property type="entry name" value="TYROSINE SPECIFIC PROTEIN PHOSPHATASES DOMAIN-CONTAINING PROTEIN"/>
    <property type="match status" value="1"/>
</dbReference>
<reference evidence="3 4" key="1">
    <citation type="submission" date="2020-06" db="EMBL/GenBank/DDBJ databases">
        <authorList>
            <person name="Kang J."/>
        </authorList>
    </citation>
    <scope>NUCLEOTIDE SEQUENCE [LARGE SCALE GENOMIC DNA]</scope>
    <source>
        <strain evidence="3 4">DCY120</strain>
    </source>
</reference>
<dbReference type="PANTHER" id="PTHR31126">
    <property type="entry name" value="TYROSINE-PROTEIN PHOSPHATASE"/>
    <property type="match status" value="1"/>
</dbReference>